<protein>
    <recommendedName>
        <fullName evidence="1">J domain-containing protein</fullName>
    </recommendedName>
</protein>
<sequence length="79" mass="9145">MRWKNLDSGFQSRLEVFAALTPHEVLGVEVGASNADIRRSYLKLIKAYHPDRADAFMAKHNEEMLKIINLAYDKLRELK</sequence>
<dbReference type="RefSeq" id="WP_229822154.1">
    <property type="nucleotide sequence ID" value="NZ_BMZD01000002.1"/>
</dbReference>
<gene>
    <name evidence="2" type="ORF">GCM10011617_11550</name>
</gene>
<dbReference type="Proteomes" id="UP000634139">
    <property type="component" value="Unassembled WGS sequence"/>
</dbReference>
<keyword evidence="3" id="KW-1185">Reference proteome</keyword>
<dbReference type="PROSITE" id="PS50076">
    <property type="entry name" value="DNAJ_2"/>
    <property type="match status" value="1"/>
</dbReference>
<dbReference type="PRINTS" id="PR00625">
    <property type="entry name" value="JDOMAIN"/>
</dbReference>
<name>A0A918VEQ9_9SPHN</name>
<comment type="caution">
    <text evidence="2">The sequence shown here is derived from an EMBL/GenBank/DDBJ whole genome shotgun (WGS) entry which is preliminary data.</text>
</comment>
<dbReference type="Pfam" id="PF00226">
    <property type="entry name" value="DnaJ"/>
    <property type="match status" value="1"/>
</dbReference>
<feature type="domain" description="J" evidence="1">
    <location>
        <begin position="21"/>
        <end position="79"/>
    </location>
</feature>
<dbReference type="SMART" id="SM00271">
    <property type="entry name" value="DnaJ"/>
    <property type="match status" value="1"/>
</dbReference>
<dbReference type="InterPro" id="IPR036869">
    <property type="entry name" value="J_dom_sf"/>
</dbReference>
<dbReference type="EMBL" id="BMZD01000002">
    <property type="protein sequence ID" value="GGZ93399.1"/>
    <property type="molecule type" value="Genomic_DNA"/>
</dbReference>
<dbReference type="AlphaFoldDB" id="A0A918VEQ9"/>
<dbReference type="InterPro" id="IPR001623">
    <property type="entry name" value="DnaJ_domain"/>
</dbReference>
<proteinExistence type="predicted"/>
<reference evidence="2" key="2">
    <citation type="submission" date="2020-09" db="EMBL/GenBank/DDBJ databases">
        <authorList>
            <person name="Sun Q."/>
            <person name="Kim S."/>
        </authorList>
    </citation>
    <scope>NUCLEOTIDE SEQUENCE</scope>
    <source>
        <strain evidence="2">KCTC 32422</strain>
    </source>
</reference>
<evidence type="ECO:0000259" key="1">
    <source>
        <dbReference type="PROSITE" id="PS50076"/>
    </source>
</evidence>
<dbReference type="SUPFAM" id="SSF46565">
    <property type="entry name" value="Chaperone J-domain"/>
    <property type="match status" value="1"/>
</dbReference>
<accession>A0A918VEQ9</accession>
<reference evidence="2" key="1">
    <citation type="journal article" date="2014" name="Int. J. Syst. Evol. Microbiol.">
        <title>Complete genome sequence of Corynebacterium casei LMG S-19264T (=DSM 44701T), isolated from a smear-ripened cheese.</title>
        <authorList>
            <consortium name="US DOE Joint Genome Institute (JGI-PGF)"/>
            <person name="Walter F."/>
            <person name="Albersmeier A."/>
            <person name="Kalinowski J."/>
            <person name="Ruckert C."/>
        </authorList>
    </citation>
    <scope>NUCLEOTIDE SEQUENCE</scope>
    <source>
        <strain evidence="2">KCTC 32422</strain>
    </source>
</reference>
<dbReference type="CDD" id="cd06257">
    <property type="entry name" value="DnaJ"/>
    <property type="match status" value="1"/>
</dbReference>
<dbReference type="Gene3D" id="1.10.287.110">
    <property type="entry name" value="DnaJ domain"/>
    <property type="match status" value="1"/>
</dbReference>
<organism evidence="2 3">
    <name type="scientific">Novosphingobium arvoryzae</name>
    <dbReference type="NCBI Taxonomy" id="1256514"/>
    <lineage>
        <taxon>Bacteria</taxon>
        <taxon>Pseudomonadati</taxon>
        <taxon>Pseudomonadota</taxon>
        <taxon>Alphaproteobacteria</taxon>
        <taxon>Sphingomonadales</taxon>
        <taxon>Sphingomonadaceae</taxon>
        <taxon>Novosphingobium</taxon>
    </lineage>
</organism>
<evidence type="ECO:0000313" key="2">
    <source>
        <dbReference type="EMBL" id="GGZ93399.1"/>
    </source>
</evidence>
<evidence type="ECO:0000313" key="3">
    <source>
        <dbReference type="Proteomes" id="UP000634139"/>
    </source>
</evidence>